<dbReference type="EMBL" id="CAJOBA010037488">
    <property type="protein sequence ID" value="CAF4043038.1"/>
    <property type="molecule type" value="Genomic_DNA"/>
</dbReference>
<dbReference type="Proteomes" id="UP000663829">
    <property type="component" value="Unassembled WGS sequence"/>
</dbReference>
<organism evidence="2 6">
    <name type="scientific">Didymodactylos carnosus</name>
    <dbReference type="NCBI Taxonomy" id="1234261"/>
    <lineage>
        <taxon>Eukaryota</taxon>
        <taxon>Metazoa</taxon>
        <taxon>Spiralia</taxon>
        <taxon>Gnathifera</taxon>
        <taxon>Rotifera</taxon>
        <taxon>Eurotatoria</taxon>
        <taxon>Bdelloidea</taxon>
        <taxon>Philodinida</taxon>
        <taxon>Philodinidae</taxon>
        <taxon>Didymodactylos</taxon>
    </lineage>
</organism>
<protein>
    <recommendedName>
        <fullName evidence="1">EF-hand domain-containing protein</fullName>
    </recommendedName>
</protein>
<dbReference type="EMBL" id="CAJOBC010002159">
    <property type="protein sequence ID" value="CAF3718877.1"/>
    <property type="molecule type" value="Genomic_DNA"/>
</dbReference>
<dbReference type="OrthoDB" id="5959761at2759"/>
<evidence type="ECO:0000313" key="4">
    <source>
        <dbReference type="EMBL" id="CAF3718877.1"/>
    </source>
</evidence>
<dbReference type="EMBL" id="CAJNOQ010002159">
    <property type="protein sequence ID" value="CAF0942529.1"/>
    <property type="molecule type" value="Genomic_DNA"/>
</dbReference>
<dbReference type="InterPro" id="IPR050230">
    <property type="entry name" value="CALM/Myosin/TropC-like"/>
</dbReference>
<dbReference type="PANTHER" id="PTHR23048:SF49">
    <property type="entry name" value="FI08416P-RELATED"/>
    <property type="match status" value="1"/>
</dbReference>
<dbReference type="GO" id="GO:0005509">
    <property type="term" value="F:calcium ion binding"/>
    <property type="evidence" value="ECO:0007669"/>
    <property type="project" value="InterPro"/>
</dbReference>
<dbReference type="SUPFAM" id="SSF47473">
    <property type="entry name" value="EF-hand"/>
    <property type="match status" value="1"/>
</dbReference>
<evidence type="ECO:0000313" key="5">
    <source>
        <dbReference type="EMBL" id="CAF4043038.1"/>
    </source>
</evidence>
<dbReference type="InterPro" id="IPR011992">
    <property type="entry name" value="EF-hand-dom_pair"/>
</dbReference>
<evidence type="ECO:0000313" key="2">
    <source>
        <dbReference type="EMBL" id="CAF0942529.1"/>
    </source>
</evidence>
<dbReference type="PANTHER" id="PTHR23048">
    <property type="entry name" value="MYOSIN LIGHT CHAIN 1, 3"/>
    <property type="match status" value="1"/>
</dbReference>
<evidence type="ECO:0000313" key="3">
    <source>
        <dbReference type="EMBL" id="CAF1235095.1"/>
    </source>
</evidence>
<feature type="domain" description="EF-hand" evidence="1">
    <location>
        <begin position="20"/>
        <end position="55"/>
    </location>
</feature>
<evidence type="ECO:0000259" key="1">
    <source>
        <dbReference type="PROSITE" id="PS50222"/>
    </source>
</evidence>
<dbReference type="Proteomes" id="UP000681722">
    <property type="component" value="Unassembled WGS sequence"/>
</dbReference>
<dbReference type="FunFam" id="1.10.238.10:FF:000001">
    <property type="entry name" value="Calmodulin 1"/>
    <property type="match status" value="1"/>
</dbReference>
<comment type="caution">
    <text evidence="2">The sequence shown here is derived from an EMBL/GenBank/DDBJ whole genome shotgun (WGS) entry which is preliminary data.</text>
</comment>
<dbReference type="AlphaFoldDB" id="A0A814CNU5"/>
<dbReference type="Proteomes" id="UP000682733">
    <property type="component" value="Unassembled WGS sequence"/>
</dbReference>
<dbReference type="InterPro" id="IPR002048">
    <property type="entry name" value="EF_hand_dom"/>
</dbReference>
<evidence type="ECO:0000313" key="6">
    <source>
        <dbReference type="Proteomes" id="UP000663829"/>
    </source>
</evidence>
<sequence length="159" mass="18331">MFCGVFWLTSDLTIMPASHDDTTDFREAFSLFDDRGDDRIPKQLFGEVVRALGLNPSEANIKSTIQGIKADRISFEEFIPLYNSLEKKRDNMNEDELIEGLKVFDKEQNGLMSSAELRHLLTNLGERLNDDEVEQLLMGIEDKNGNVNYEEWIRKLLKN</sequence>
<dbReference type="EMBL" id="CAJNOK010015940">
    <property type="protein sequence ID" value="CAF1235095.1"/>
    <property type="molecule type" value="Genomic_DNA"/>
</dbReference>
<reference evidence="2" key="1">
    <citation type="submission" date="2021-02" db="EMBL/GenBank/DDBJ databases">
        <authorList>
            <person name="Nowell W R."/>
        </authorList>
    </citation>
    <scope>NUCLEOTIDE SEQUENCE</scope>
</reference>
<dbReference type="CDD" id="cd00051">
    <property type="entry name" value="EFh"/>
    <property type="match status" value="1"/>
</dbReference>
<proteinExistence type="predicted"/>
<feature type="domain" description="EF-hand" evidence="1">
    <location>
        <begin position="92"/>
        <end position="127"/>
    </location>
</feature>
<accession>A0A814CNU5</accession>
<dbReference type="PROSITE" id="PS50222">
    <property type="entry name" value="EF_HAND_2"/>
    <property type="match status" value="2"/>
</dbReference>
<dbReference type="GO" id="GO:0016460">
    <property type="term" value="C:myosin II complex"/>
    <property type="evidence" value="ECO:0007669"/>
    <property type="project" value="TreeGrafter"/>
</dbReference>
<dbReference type="Gene3D" id="1.10.238.10">
    <property type="entry name" value="EF-hand"/>
    <property type="match status" value="2"/>
</dbReference>
<name>A0A814CNU5_9BILA</name>
<gene>
    <name evidence="2" type="ORF">GPM918_LOCUS10789</name>
    <name evidence="3" type="ORF">OVA965_LOCUS25565</name>
    <name evidence="4" type="ORF">SRO942_LOCUS10790</name>
    <name evidence="5" type="ORF">TMI583_LOCUS26297</name>
</gene>
<dbReference type="Proteomes" id="UP000677228">
    <property type="component" value="Unassembled WGS sequence"/>
</dbReference>
<keyword evidence="6" id="KW-1185">Reference proteome</keyword>